<keyword evidence="4 6" id="KW-0012">Acyltransferase</keyword>
<keyword evidence="5" id="KW-0812">Transmembrane</keyword>
<dbReference type="Pfam" id="PF14602">
    <property type="entry name" value="Hexapep_2"/>
    <property type="match status" value="1"/>
</dbReference>
<dbReference type="PROSITE" id="PS00101">
    <property type="entry name" value="HEXAPEP_TRANSFERASES"/>
    <property type="match status" value="1"/>
</dbReference>
<dbReference type="InterPro" id="IPR001451">
    <property type="entry name" value="Hexapep"/>
</dbReference>
<comment type="similarity">
    <text evidence="1">Belongs to the transferase hexapeptide repeat family.</text>
</comment>
<keyword evidence="3" id="KW-0677">Repeat</keyword>
<evidence type="ECO:0000256" key="2">
    <source>
        <dbReference type="ARBA" id="ARBA00022679"/>
    </source>
</evidence>
<protein>
    <submittedName>
        <fullName evidence="6">Acyltransferase</fullName>
    </submittedName>
</protein>
<dbReference type="PANTHER" id="PTHR23416">
    <property type="entry name" value="SIALIC ACID SYNTHASE-RELATED"/>
    <property type="match status" value="1"/>
</dbReference>
<dbReference type="OrthoDB" id="9814490at2"/>
<keyword evidence="8" id="KW-1185">Reference proteome</keyword>
<reference evidence="6 9" key="1">
    <citation type="journal article" date="2015" name="Int. J. Syst. Evol. Microbiol.">
        <title>Algibacter amylolyticus sp. nov., isolated from intertidal sediment.</title>
        <authorList>
            <person name="Zhang D.C."/>
            <person name="Wu J."/>
            <person name="Neuner K."/>
            <person name="Yao J."/>
            <person name="Margesin R."/>
        </authorList>
    </citation>
    <scope>NUCLEOTIDE SEQUENCE [LARGE SCALE GENOMIC DNA]</scope>
    <source>
        <strain evidence="6 9">RU-4-M-4</strain>
    </source>
</reference>
<organism evidence="6 9">
    <name type="scientific">Algibacter amylolyticus</name>
    <dbReference type="NCBI Taxonomy" id="1608400"/>
    <lineage>
        <taxon>Bacteria</taxon>
        <taxon>Pseudomonadati</taxon>
        <taxon>Bacteroidota</taxon>
        <taxon>Flavobacteriia</taxon>
        <taxon>Flavobacteriales</taxon>
        <taxon>Flavobacteriaceae</taxon>
        <taxon>Algibacter</taxon>
    </lineage>
</organism>
<dbReference type="GO" id="GO:0008374">
    <property type="term" value="F:O-acyltransferase activity"/>
    <property type="evidence" value="ECO:0007669"/>
    <property type="project" value="TreeGrafter"/>
</dbReference>
<dbReference type="CDD" id="cd04647">
    <property type="entry name" value="LbH_MAT_like"/>
    <property type="match status" value="1"/>
</dbReference>
<evidence type="ECO:0000313" key="8">
    <source>
        <dbReference type="Proteomes" id="UP000315145"/>
    </source>
</evidence>
<dbReference type="Proteomes" id="UP000322315">
    <property type="component" value="Unassembled WGS sequence"/>
</dbReference>
<dbReference type="InterPro" id="IPR051159">
    <property type="entry name" value="Hexapeptide_acetyltransf"/>
</dbReference>
<keyword evidence="5" id="KW-1133">Transmembrane helix</keyword>
<accession>A0A5M7AZ02</accession>
<dbReference type="EMBL" id="VWRS01000009">
    <property type="protein sequence ID" value="KAA5822432.1"/>
    <property type="molecule type" value="Genomic_DNA"/>
</dbReference>
<evidence type="ECO:0000313" key="6">
    <source>
        <dbReference type="EMBL" id="KAA5822432.1"/>
    </source>
</evidence>
<evidence type="ECO:0000256" key="3">
    <source>
        <dbReference type="ARBA" id="ARBA00022737"/>
    </source>
</evidence>
<dbReference type="AlphaFoldDB" id="A0A5M7AZ02"/>
<evidence type="ECO:0000313" key="9">
    <source>
        <dbReference type="Proteomes" id="UP000322315"/>
    </source>
</evidence>
<evidence type="ECO:0000256" key="5">
    <source>
        <dbReference type="SAM" id="Phobius"/>
    </source>
</evidence>
<evidence type="ECO:0000256" key="4">
    <source>
        <dbReference type="ARBA" id="ARBA00023315"/>
    </source>
</evidence>
<dbReference type="InterPro" id="IPR018357">
    <property type="entry name" value="Hexapep_transf_CS"/>
</dbReference>
<feature type="transmembrane region" description="Helical" evidence="5">
    <location>
        <begin position="21"/>
        <end position="40"/>
    </location>
</feature>
<name>A0A5M7AZ02_9FLAO</name>
<comment type="caution">
    <text evidence="6">The sequence shown here is derived from an EMBL/GenBank/DDBJ whole genome shotgun (WGS) entry which is preliminary data.</text>
</comment>
<proteinExistence type="inferred from homology"/>
<dbReference type="Gene3D" id="2.160.10.10">
    <property type="entry name" value="Hexapeptide repeat proteins"/>
    <property type="match status" value="1"/>
</dbReference>
<dbReference type="Proteomes" id="UP000315145">
    <property type="component" value="Unassembled WGS sequence"/>
</dbReference>
<reference evidence="7 8" key="2">
    <citation type="submission" date="2019-07" db="EMBL/GenBank/DDBJ databases">
        <title>Algibacter marinivivus sp. nov., isolated from the surface of a marine red alga.</title>
        <authorList>
            <person name="Zhong X."/>
            <person name="Xu W."/>
            <person name="Zhang Y."/>
            <person name="Zhang Q."/>
            <person name="Du Z."/>
        </authorList>
    </citation>
    <scope>NUCLEOTIDE SEQUENCE [LARGE SCALE GENOMIC DNA]</scope>
    <source>
        <strain evidence="7 8">RU-4-M-4</strain>
    </source>
</reference>
<gene>
    <name evidence="6" type="ORF">F2B50_14905</name>
    <name evidence="7" type="ORF">FPF71_14905</name>
</gene>
<dbReference type="InterPro" id="IPR011004">
    <property type="entry name" value="Trimer_LpxA-like_sf"/>
</dbReference>
<dbReference type="GO" id="GO:0005829">
    <property type="term" value="C:cytosol"/>
    <property type="evidence" value="ECO:0007669"/>
    <property type="project" value="TreeGrafter"/>
</dbReference>
<keyword evidence="5" id="KW-0472">Membrane</keyword>
<reference evidence="6" key="3">
    <citation type="submission" date="2019-09" db="EMBL/GenBank/DDBJ databases">
        <authorList>
            <person name="Zhang D.-C."/>
        </authorList>
    </citation>
    <scope>NUCLEOTIDE SEQUENCE</scope>
    <source>
        <strain evidence="6">RU-4-M-4</strain>
    </source>
</reference>
<evidence type="ECO:0000313" key="7">
    <source>
        <dbReference type="EMBL" id="TSJ73582.1"/>
    </source>
</evidence>
<keyword evidence="2 6" id="KW-0808">Transferase</keyword>
<dbReference type="EMBL" id="VMBF01000009">
    <property type="protein sequence ID" value="TSJ73582.1"/>
    <property type="molecule type" value="Genomic_DNA"/>
</dbReference>
<dbReference type="PANTHER" id="PTHR23416:SF23">
    <property type="entry name" value="ACETYLTRANSFERASE C18B11.09C-RELATED"/>
    <property type="match status" value="1"/>
</dbReference>
<sequence length="158" mass="17513">MNHKATWDKLSFSFFKKAIKFFLLHISMQFFIPPSIRTMFLQLHGVKFKKRKTVFIGTNVLFDNLRNTQTYIGENVTITTGVKIINHFPVLSTKGVLEYKMGNIAIGDNVFIGMNSLIIKPVTIGNSAVIGAGTVVTKDIPDNAIVVGNPARIIGSNK</sequence>
<evidence type="ECO:0000256" key="1">
    <source>
        <dbReference type="ARBA" id="ARBA00007274"/>
    </source>
</evidence>
<dbReference type="SUPFAM" id="SSF51161">
    <property type="entry name" value="Trimeric LpxA-like enzymes"/>
    <property type="match status" value="1"/>
</dbReference>